<sequence length="157" mass="18064">MATTNQREAIKTADQSWTAEAKSKLLMEFDENANKIRDLQLEIAGKGYVLDSNSPVYYGRSTENVLNTAGVPENKKLALANESGMAQEDLILIFCHELKSKCELEVQIREPKTIEEAYKITIKIEKFENYKRIKVLGQYLFINKLNIVVNNHRKKKR</sequence>
<dbReference type="OrthoDB" id="10199358at2759"/>
<name>A0A3M7RHF0_BRAPC</name>
<dbReference type="Proteomes" id="UP000276133">
    <property type="component" value="Unassembled WGS sequence"/>
</dbReference>
<evidence type="ECO:0000313" key="2">
    <source>
        <dbReference type="Proteomes" id="UP000276133"/>
    </source>
</evidence>
<accession>A0A3M7RHF0</accession>
<organism evidence="1 2">
    <name type="scientific">Brachionus plicatilis</name>
    <name type="common">Marine rotifer</name>
    <name type="synonym">Brachionus muelleri</name>
    <dbReference type="NCBI Taxonomy" id="10195"/>
    <lineage>
        <taxon>Eukaryota</taxon>
        <taxon>Metazoa</taxon>
        <taxon>Spiralia</taxon>
        <taxon>Gnathifera</taxon>
        <taxon>Rotifera</taxon>
        <taxon>Eurotatoria</taxon>
        <taxon>Monogononta</taxon>
        <taxon>Pseudotrocha</taxon>
        <taxon>Ploima</taxon>
        <taxon>Brachionidae</taxon>
        <taxon>Brachionus</taxon>
    </lineage>
</organism>
<protein>
    <submittedName>
        <fullName evidence="1">Uncharacterized protein</fullName>
    </submittedName>
</protein>
<comment type="caution">
    <text evidence="1">The sequence shown here is derived from an EMBL/GenBank/DDBJ whole genome shotgun (WGS) entry which is preliminary data.</text>
</comment>
<proteinExistence type="predicted"/>
<keyword evidence="2" id="KW-1185">Reference proteome</keyword>
<evidence type="ECO:0000313" key="1">
    <source>
        <dbReference type="EMBL" id="RNA22698.1"/>
    </source>
</evidence>
<dbReference type="AlphaFoldDB" id="A0A3M7RHF0"/>
<reference evidence="1 2" key="1">
    <citation type="journal article" date="2018" name="Sci. Rep.">
        <title>Genomic signatures of local adaptation to the degree of environmental predictability in rotifers.</title>
        <authorList>
            <person name="Franch-Gras L."/>
            <person name="Hahn C."/>
            <person name="Garcia-Roger E.M."/>
            <person name="Carmona M.J."/>
            <person name="Serra M."/>
            <person name="Gomez A."/>
        </authorList>
    </citation>
    <scope>NUCLEOTIDE SEQUENCE [LARGE SCALE GENOMIC DNA]</scope>
    <source>
        <strain evidence="1">HYR1</strain>
    </source>
</reference>
<dbReference type="EMBL" id="REGN01003413">
    <property type="protein sequence ID" value="RNA22698.1"/>
    <property type="molecule type" value="Genomic_DNA"/>
</dbReference>
<gene>
    <name evidence="1" type="ORF">BpHYR1_036826</name>
</gene>